<dbReference type="Proteomes" id="UP000299102">
    <property type="component" value="Unassembled WGS sequence"/>
</dbReference>
<sequence>MATRRGRETAANPYTRPPRDRNLVMETGRIFKATAGFKSVDFEPGGAEFDHDQGRTEHVELCHVKSGTSVTALVTAVVSQPRPPHARSAAWCAKILTFDLK</sequence>
<evidence type="ECO:0000313" key="2">
    <source>
        <dbReference type="EMBL" id="GBP37743.1"/>
    </source>
</evidence>
<feature type="region of interest" description="Disordered" evidence="1">
    <location>
        <begin position="1"/>
        <end position="20"/>
    </location>
</feature>
<dbReference type="EMBL" id="BGZK01000338">
    <property type="protein sequence ID" value="GBP37743.1"/>
    <property type="molecule type" value="Genomic_DNA"/>
</dbReference>
<evidence type="ECO:0000313" key="3">
    <source>
        <dbReference type="Proteomes" id="UP000299102"/>
    </source>
</evidence>
<name>A0A4C1VGI9_EUMVA</name>
<accession>A0A4C1VGI9</accession>
<reference evidence="2 3" key="1">
    <citation type="journal article" date="2019" name="Commun. Biol.">
        <title>The bagworm genome reveals a unique fibroin gene that provides high tensile strength.</title>
        <authorList>
            <person name="Kono N."/>
            <person name="Nakamura H."/>
            <person name="Ohtoshi R."/>
            <person name="Tomita M."/>
            <person name="Numata K."/>
            <person name="Arakawa K."/>
        </authorList>
    </citation>
    <scope>NUCLEOTIDE SEQUENCE [LARGE SCALE GENOMIC DNA]</scope>
</reference>
<gene>
    <name evidence="2" type="ORF">EVAR_29944_1</name>
</gene>
<keyword evidence="3" id="KW-1185">Reference proteome</keyword>
<dbReference type="AlphaFoldDB" id="A0A4C1VGI9"/>
<comment type="caution">
    <text evidence="2">The sequence shown here is derived from an EMBL/GenBank/DDBJ whole genome shotgun (WGS) entry which is preliminary data.</text>
</comment>
<evidence type="ECO:0000256" key="1">
    <source>
        <dbReference type="SAM" id="MobiDB-lite"/>
    </source>
</evidence>
<organism evidence="2 3">
    <name type="scientific">Eumeta variegata</name>
    <name type="common">Bagworm moth</name>
    <name type="synonym">Eumeta japonica</name>
    <dbReference type="NCBI Taxonomy" id="151549"/>
    <lineage>
        <taxon>Eukaryota</taxon>
        <taxon>Metazoa</taxon>
        <taxon>Ecdysozoa</taxon>
        <taxon>Arthropoda</taxon>
        <taxon>Hexapoda</taxon>
        <taxon>Insecta</taxon>
        <taxon>Pterygota</taxon>
        <taxon>Neoptera</taxon>
        <taxon>Endopterygota</taxon>
        <taxon>Lepidoptera</taxon>
        <taxon>Glossata</taxon>
        <taxon>Ditrysia</taxon>
        <taxon>Tineoidea</taxon>
        <taxon>Psychidae</taxon>
        <taxon>Oiketicinae</taxon>
        <taxon>Eumeta</taxon>
    </lineage>
</organism>
<protein>
    <submittedName>
        <fullName evidence="2">Uncharacterized protein</fullName>
    </submittedName>
</protein>
<proteinExistence type="predicted"/>